<name>A0AAD4Z7N9_PRUDU</name>
<dbReference type="Proteomes" id="UP001054821">
    <property type="component" value="Chromosome 4"/>
</dbReference>
<organism evidence="2 3">
    <name type="scientific">Prunus dulcis</name>
    <name type="common">Almond</name>
    <name type="synonym">Amygdalus dulcis</name>
    <dbReference type="NCBI Taxonomy" id="3755"/>
    <lineage>
        <taxon>Eukaryota</taxon>
        <taxon>Viridiplantae</taxon>
        <taxon>Streptophyta</taxon>
        <taxon>Embryophyta</taxon>
        <taxon>Tracheophyta</taxon>
        <taxon>Spermatophyta</taxon>
        <taxon>Magnoliopsida</taxon>
        <taxon>eudicotyledons</taxon>
        <taxon>Gunneridae</taxon>
        <taxon>Pentapetalae</taxon>
        <taxon>rosids</taxon>
        <taxon>fabids</taxon>
        <taxon>Rosales</taxon>
        <taxon>Rosaceae</taxon>
        <taxon>Amygdaloideae</taxon>
        <taxon>Amygdaleae</taxon>
        <taxon>Prunus</taxon>
    </lineage>
</organism>
<dbReference type="GO" id="GO:0003676">
    <property type="term" value="F:nucleic acid binding"/>
    <property type="evidence" value="ECO:0007669"/>
    <property type="project" value="InterPro"/>
</dbReference>
<dbReference type="PANTHER" id="PTHR48475">
    <property type="entry name" value="RIBONUCLEASE H"/>
    <property type="match status" value="1"/>
</dbReference>
<dbReference type="CDD" id="cd09279">
    <property type="entry name" value="RNase_HI_like"/>
    <property type="match status" value="1"/>
</dbReference>
<dbReference type="InterPro" id="IPR012337">
    <property type="entry name" value="RNaseH-like_sf"/>
</dbReference>
<dbReference type="GO" id="GO:0004523">
    <property type="term" value="F:RNA-DNA hybrid ribonuclease activity"/>
    <property type="evidence" value="ECO:0007669"/>
    <property type="project" value="InterPro"/>
</dbReference>
<dbReference type="InterPro" id="IPR002156">
    <property type="entry name" value="RNaseH_domain"/>
</dbReference>
<protein>
    <recommendedName>
        <fullName evidence="1">RNase H type-1 domain-containing protein</fullName>
    </recommendedName>
</protein>
<dbReference type="AlphaFoldDB" id="A0AAD4Z7N9"/>
<sequence>MKSPSTVKEIQSLKDRAAALNRFLSKSTDKCRPFFKALKNGQKDKWDEEWSVEPERSWSRCRHRHPDGTLLEQAITLGCPASNSEAEYEALLAGLCLAKELSIKKLAIYSDSQLITSQASGEYMAKHPRMILYLDKVQEVVEGVSLDTQFRRFILVKHLDQPSIEEVEQPDLMQIEEDPSWKNPIIDYLVNENLPKEKSEAKKT</sequence>
<dbReference type="EMBL" id="JAJFAZ020000004">
    <property type="protein sequence ID" value="KAI5335574.1"/>
    <property type="molecule type" value="Genomic_DNA"/>
</dbReference>
<comment type="caution">
    <text evidence="2">The sequence shown here is derived from an EMBL/GenBank/DDBJ whole genome shotgun (WGS) entry which is preliminary data.</text>
</comment>
<dbReference type="Pfam" id="PF13456">
    <property type="entry name" value="RVT_3"/>
    <property type="match status" value="1"/>
</dbReference>
<evidence type="ECO:0000313" key="2">
    <source>
        <dbReference type="EMBL" id="KAI5335574.1"/>
    </source>
</evidence>
<reference evidence="2 3" key="1">
    <citation type="journal article" date="2022" name="G3 (Bethesda)">
        <title>Whole-genome sequence and methylome profiling of the almond [Prunus dulcis (Mill.) D.A. Webb] cultivar 'Nonpareil'.</title>
        <authorList>
            <person name="D'Amico-Willman K.M."/>
            <person name="Ouma W.Z."/>
            <person name="Meulia T."/>
            <person name="Sideli G.M."/>
            <person name="Gradziel T.M."/>
            <person name="Fresnedo-Ramirez J."/>
        </authorList>
    </citation>
    <scope>NUCLEOTIDE SEQUENCE [LARGE SCALE GENOMIC DNA]</scope>
    <source>
        <strain evidence="2">Clone GOH B32 T37-40</strain>
    </source>
</reference>
<dbReference type="InterPro" id="IPR036397">
    <property type="entry name" value="RNaseH_sf"/>
</dbReference>
<dbReference type="SUPFAM" id="SSF53098">
    <property type="entry name" value="Ribonuclease H-like"/>
    <property type="match status" value="1"/>
</dbReference>
<gene>
    <name evidence="2" type="ORF">L3X38_025707</name>
</gene>
<evidence type="ECO:0000313" key="3">
    <source>
        <dbReference type="Proteomes" id="UP001054821"/>
    </source>
</evidence>
<dbReference type="PANTHER" id="PTHR48475:SF2">
    <property type="entry name" value="RIBONUCLEASE H"/>
    <property type="match status" value="1"/>
</dbReference>
<dbReference type="Gene3D" id="3.30.420.10">
    <property type="entry name" value="Ribonuclease H-like superfamily/Ribonuclease H"/>
    <property type="match status" value="1"/>
</dbReference>
<feature type="domain" description="RNase H type-1" evidence="1">
    <location>
        <begin position="73"/>
        <end position="142"/>
    </location>
</feature>
<accession>A0AAD4Z7N9</accession>
<proteinExistence type="predicted"/>
<keyword evidence="3" id="KW-1185">Reference proteome</keyword>
<evidence type="ECO:0000259" key="1">
    <source>
        <dbReference type="Pfam" id="PF13456"/>
    </source>
</evidence>